<dbReference type="InterPro" id="IPR009908">
    <property type="entry name" value="Methylamine_util_MauE"/>
</dbReference>
<feature type="transmembrane region" description="Helical" evidence="5">
    <location>
        <begin position="12"/>
        <end position="34"/>
    </location>
</feature>
<feature type="transmembrane region" description="Helical" evidence="5">
    <location>
        <begin position="64"/>
        <end position="82"/>
    </location>
</feature>
<evidence type="ECO:0000256" key="1">
    <source>
        <dbReference type="ARBA" id="ARBA00004141"/>
    </source>
</evidence>
<accession>A0A1Y1T6A7</accession>
<sequence length="153" mass="17241">MNQMKYKYQGKLNGTTINFFKLGIALYLILLFAYTGFSKLIDTNALFTTLRNAPLFFTEHTADILSWLIPLGEIGIAGAIIFEDFRKIGLLSSVILLSLFTAYTLWIVFISPYEPCTCGGILSLLSWKQHLLLNTISLVLATTGLYFEKNKKL</sequence>
<evidence type="ECO:0000313" key="8">
    <source>
        <dbReference type="Proteomes" id="UP000192746"/>
    </source>
</evidence>
<keyword evidence="8" id="KW-1185">Reference proteome</keyword>
<evidence type="ECO:0000256" key="3">
    <source>
        <dbReference type="ARBA" id="ARBA00022989"/>
    </source>
</evidence>
<dbReference type="OrthoDB" id="673785at2"/>
<dbReference type="RefSeq" id="WP_084840814.1">
    <property type="nucleotide sequence ID" value="NZ_ARYN01000005.1"/>
</dbReference>
<dbReference type="Pfam" id="PF07291">
    <property type="entry name" value="MauE"/>
    <property type="match status" value="1"/>
</dbReference>
<dbReference type="GO" id="GO:0030416">
    <property type="term" value="P:methylamine metabolic process"/>
    <property type="evidence" value="ECO:0007669"/>
    <property type="project" value="InterPro"/>
</dbReference>
<proteinExistence type="predicted"/>
<protein>
    <recommendedName>
        <fullName evidence="6">Methylamine utilisation protein MauE domain-containing protein</fullName>
    </recommendedName>
</protein>
<dbReference type="AlphaFoldDB" id="A0A1Y1T6A7"/>
<dbReference type="STRING" id="1185767.IIF7_06171"/>
<evidence type="ECO:0000256" key="4">
    <source>
        <dbReference type="ARBA" id="ARBA00023136"/>
    </source>
</evidence>
<evidence type="ECO:0000313" key="7">
    <source>
        <dbReference type="EMBL" id="ORL46134.1"/>
    </source>
</evidence>
<evidence type="ECO:0000256" key="2">
    <source>
        <dbReference type="ARBA" id="ARBA00022692"/>
    </source>
</evidence>
<comment type="subcellular location">
    <subcellularLocation>
        <location evidence="1">Membrane</location>
        <topology evidence="1">Multi-pass membrane protein</topology>
    </subcellularLocation>
</comment>
<keyword evidence="3 5" id="KW-1133">Transmembrane helix</keyword>
<dbReference type="EMBL" id="ARYN01000005">
    <property type="protein sequence ID" value="ORL46134.1"/>
    <property type="molecule type" value="Genomic_DNA"/>
</dbReference>
<reference evidence="7 8" key="1">
    <citation type="submission" date="2013-04" db="EMBL/GenBank/DDBJ databases">
        <title>Zunongwangia sp. 22II14-10F7 Genome Sequencing.</title>
        <authorList>
            <person name="Lai Q."/>
            <person name="Shao Z."/>
        </authorList>
    </citation>
    <scope>NUCLEOTIDE SEQUENCE [LARGE SCALE GENOMIC DNA]</scope>
    <source>
        <strain evidence="7 8">22II14-10F7</strain>
    </source>
</reference>
<feature type="transmembrane region" description="Helical" evidence="5">
    <location>
        <begin position="130"/>
        <end position="147"/>
    </location>
</feature>
<feature type="domain" description="Methylamine utilisation protein MauE" evidence="6">
    <location>
        <begin position="19"/>
        <end position="146"/>
    </location>
</feature>
<keyword evidence="4 5" id="KW-0472">Membrane</keyword>
<evidence type="ECO:0000259" key="6">
    <source>
        <dbReference type="Pfam" id="PF07291"/>
    </source>
</evidence>
<gene>
    <name evidence="7" type="ORF">IIF7_06171</name>
</gene>
<dbReference type="Proteomes" id="UP000192746">
    <property type="component" value="Unassembled WGS sequence"/>
</dbReference>
<evidence type="ECO:0000256" key="5">
    <source>
        <dbReference type="SAM" id="Phobius"/>
    </source>
</evidence>
<feature type="transmembrane region" description="Helical" evidence="5">
    <location>
        <begin position="89"/>
        <end position="110"/>
    </location>
</feature>
<keyword evidence="2 5" id="KW-0812">Transmembrane</keyword>
<name>A0A1Y1T6A7_9FLAO</name>
<dbReference type="GO" id="GO:0016020">
    <property type="term" value="C:membrane"/>
    <property type="evidence" value="ECO:0007669"/>
    <property type="project" value="UniProtKB-SubCell"/>
</dbReference>
<organism evidence="7 8">
    <name type="scientific">Zunongwangia atlantica 22II14-10F7</name>
    <dbReference type="NCBI Taxonomy" id="1185767"/>
    <lineage>
        <taxon>Bacteria</taxon>
        <taxon>Pseudomonadati</taxon>
        <taxon>Bacteroidota</taxon>
        <taxon>Flavobacteriia</taxon>
        <taxon>Flavobacteriales</taxon>
        <taxon>Flavobacteriaceae</taxon>
        <taxon>Zunongwangia</taxon>
    </lineage>
</organism>
<comment type="caution">
    <text evidence="7">The sequence shown here is derived from an EMBL/GenBank/DDBJ whole genome shotgun (WGS) entry which is preliminary data.</text>
</comment>